<organism evidence="1 2">
    <name type="scientific">Yersinia pestis biovar Orientalis str. IP275</name>
    <dbReference type="NCBI Taxonomy" id="373665"/>
    <lineage>
        <taxon>Bacteria</taxon>
        <taxon>Pseudomonadati</taxon>
        <taxon>Pseudomonadota</taxon>
        <taxon>Gammaproteobacteria</taxon>
        <taxon>Enterobacterales</taxon>
        <taxon>Yersiniaceae</taxon>
        <taxon>Yersinia</taxon>
    </lineage>
</organism>
<comment type="caution">
    <text evidence="1">The sequence shown here is derived from an EMBL/GenBank/DDBJ whole genome shotgun (WGS) entry which is preliminary data.</text>
</comment>
<evidence type="ECO:0000313" key="2">
    <source>
        <dbReference type="Proteomes" id="UP000004430"/>
    </source>
</evidence>
<proteinExistence type="predicted"/>
<reference evidence="1 2" key="1">
    <citation type="submission" date="2008-01" db="EMBL/GenBank/DDBJ databases">
        <title>Yersinia pestis Strain IP275 project at JCVI/TIGR.</title>
        <authorList>
            <person name="Ravel J."/>
            <person name="Eppinger M."/>
            <person name="Fricke W.F."/>
            <person name="Rosovitz M."/>
            <person name="Lindler L.E."/>
            <person name="Bearden S."/>
            <person name="Shriefer M."/>
        </authorList>
    </citation>
    <scope>NUCLEOTIDE SEQUENCE [LARGE SCALE GENOMIC DNA]</scope>
    <source>
        <strain evidence="1 2">IP275</strain>
    </source>
</reference>
<sequence>MLAIRIKIINFNELNHIGDVAARCTVASSQKDIKTKSRHC</sequence>
<reference evidence="1 2" key="2">
    <citation type="submission" date="2010-03" db="EMBL/GenBank/DDBJ databases">
        <authorList>
            <person name="Payne S.H."/>
            <person name="Sutton G.G."/>
        </authorList>
    </citation>
    <scope>NUCLEOTIDE SEQUENCE [LARGE SCALE GENOMIC DNA]</scope>
    <source>
        <strain evidence="1 2">IP275</strain>
    </source>
</reference>
<gene>
    <name evidence="1" type="ORF">YPIP275_2607</name>
</gene>
<dbReference type="AlphaFoldDB" id="A0AAV3BEJ0"/>
<dbReference type="Proteomes" id="UP000004430">
    <property type="component" value="Unassembled WGS sequence"/>
</dbReference>
<accession>A0AAV3BEJ0</accession>
<protein>
    <submittedName>
        <fullName evidence="1">Uncharacterized protein</fullName>
    </submittedName>
</protein>
<name>A0AAV3BEJ0_YERPE</name>
<evidence type="ECO:0000313" key="1">
    <source>
        <dbReference type="EMBL" id="EDR32815.1"/>
    </source>
</evidence>
<dbReference type="EMBL" id="AAOS02000010">
    <property type="protein sequence ID" value="EDR32815.1"/>
    <property type="molecule type" value="Genomic_DNA"/>
</dbReference>